<organism evidence="4 5">
    <name type="scientific">Popillia japonica</name>
    <name type="common">Japanese beetle</name>
    <dbReference type="NCBI Taxonomy" id="7064"/>
    <lineage>
        <taxon>Eukaryota</taxon>
        <taxon>Metazoa</taxon>
        <taxon>Ecdysozoa</taxon>
        <taxon>Arthropoda</taxon>
        <taxon>Hexapoda</taxon>
        <taxon>Insecta</taxon>
        <taxon>Pterygota</taxon>
        <taxon>Neoptera</taxon>
        <taxon>Endopterygota</taxon>
        <taxon>Coleoptera</taxon>
        <taxon>Polyphaga</taxon>
        <taxon>Scarabaeiformia</taxon>
        <taxon>Scarabaeidae</taxon>
        <taxon>Rutelinae</taxon>
        <taxon>Popillia</taxon>
    </lineage>
</organism>
<dbReference type="InterPro" id="IPR039505">
    <property type="entry name" value="DRC1/2_N"/>
</dbReference>
<feature type="coiled-coil region" evidence="2">
    <location>
        <begin position="113"/>
        <end position="140"/>
    </location>
</feature>
<dbReference type="AlphaFoldDB" id="A0AAW1J0K5"/>
<dbReference type="EMBL" id="JASPKY010000452">
    <property type="protein sequence ID" value="KAK9696402.1"/>
    <property type="molecule type" value="Genomic_DNA"/>
</dbReference>
<gene>
    <name evidence="4" type="ORF">QE152_g31931</name>
</gene>
<evidence type="ECO:0000313" key="5">
    <source>
        <dbReference type="Proteomes" id="UP001458880"/>
    </source>
</evidence>
<evidence type="ECO:0000256" key="1">
    <source>
        <dbReference type="ARBA" id="ARBA00023054"/>
    </source>
</evidence>
<dbReference type="PANTHER" id="PTHR21625">
    <property type="entry name" value="NYD-SP28 PROTEIN"/>
    <property type="match status" value="1"/>
</dbReference>
<reference evidence="4 5" key="1">
    <citation type="journal article" date="2024" name="BMC Genomics">
        <title>De novo assembly and annotation of Popillia japonica's genome with initial clues to its potential as an invasive pest.</title>
        <authorList>
            <person name="Cucini C."/>
            <person name="Boschi S."/>
            <person name="Funari R."/>
            <person name="Cardaioli E."/>
            <person name="Iannotti N."/>
            <person name="Marturano G."/>
            <person name="Paoli F."/>
            <person name="Bruttini M."/>
            <person name="Carapelli A."/>
            <person name="Frati F."/>
            <person name="Nardi F."/>
        </authorList>
    </citation>
    <scope>NUCLEOTIDE SEQUENCE [LARGE SCALE GENOMIC DNA]</scope>
    <source>
        <strain evidence="4">DMR45628</strain>
    </source>
</reference>
<evidence type="ECO:0000256" key="2">
    <source>
        <dbReference type="SAM" id="Coils"/>
    </source>
</evidence>
<name>A0AAW1J0K5_POPJA</name>
<dbReference type="GO" id="GO:0060285">
    <property type="term" value="P:cilium-dependent cell motility"/>
    <property type="evidence" value="ECO:0007669"/>
    <property type="project" value="TreeGrafter"/>
</dbReference>
<feature type="domain" description="Dynein regulatory complex protein 1/2 N-terminal" evidence="3">
    <location>
        <begin position="44"/>
        <end position="145"/>
    </location>
</feature>
<dbReference type="Proteomes" id="UP001458880">
    <property type="component" value="Unassembled WGS sequence"/>
</dbReference>
<evidence type="ECO:0000259" key="3">
    <source>
        <dbReference type="Pfam" id="PF14772"/>
    </source>
</evidence>
<dbReference type="InterPro" id="IPR039750">
    <property type="entry name" value="DRC1/DRC2"/>
</dbReference>
<comment type="caution">
    <text evidence="4">The sequence shown here is derived from an EMBL/GenBank/DDBJ whole genome shotgun (WGS) entry which is preliminary data.</text>
</comment>
<dbReference type="GO" id="GO:0005858">
    <property type="term" value="C:axonemal dynein complex"/>
    <property type="evidence" value="ECO:0007669"/>
    <property type="project" value="InterPro"/>
</dbReference>
<dbReference type="GO" id="GO:0070286">
    <property type="term" value="P:axonemal dynein complex assembly"/>
    <property type="evidence" value="ECO:0007669"/>
    <property type="project" value="InterPro"/>
</dbReference>
<keyword evidence="5" id="KW-1185">Reference proteome</keyword>
<keyword evidence="1 2" id="KW-0175">Coiled coil</keyword>
<proteinExistence type="predicted"/>
<dbReference type="PANTHER" id="PTHR21625:SF1">
    <property type="entry name" value="DYNEIN REGULATORY COMPLEX PROTEIN 1"/>
    <property type="match status" value="1"/>
</dbReference>
<evidence type="ECO:0000313" key="4">
    <source>
        <dbReference type="EMBL" id="KAK9696402.1"/>
    </source>
</evidence>
<protein>
    <submittedName>
        <fullName evidence="4">Sperm tail</fullName>
    </submittedName>
</protein>
<sequence length="381" mass="46236">MPDGEEVEEKVVEKTLLQQQLERSAEALEKLILEGTEQVTNIRVANDSREVDRREEEGIGREKIIAQLEEEANLATEMFNEISNKWNSILKDNDPLLIHEDMNQQKEKCEELIKQKDGIIAMLREEIREAERKFTNDQYKQNEDIRTLAKRIEKHIVLMRKAYHRERVFIENVIMEERKLLIEANEKKWEELYRKRDHEERMQCEKKFEQQEDFMQEMQKLRIEHEEKHRESKIKLENEVEELQREFERIKTMAIMNSEKLDYNYQILKKREDENLIINSQQKRRINKLQDVINYNYQILKKREDENLIINSQQKRRINKLQDVINGLRNGLRKKNQAYDEWTKSEIERLTKEVKKMQKCVVEIERRIKPTMNGRKAKSRG</sequence>
<dbReference type="Pfam" id="PF14772">
    <property type="entry name" value="NYD-SP28"/>
    <property type="match status" value="1"/>
</dbReference>
<feature type="coiled-coil region" evidence="2">
    <location>
        <begin position="211"/>
        <end position="253"/>
    </location>
</feature>
<accession>A0AAW1J0K5</accession>
<dbReference type="GO" id="GO:0003352">
    <property type="term" value="P:regulation of cilium movement"/>
    <property type="evidence" value="ECO:0007669"/>
    <property type="project" value="TreeGrafter"/>
</dbReference>